<evidence type="ECO:0000256" key="5">
    <source>
        <dbReference type="ARBA" id="ARBA00023054"/>
    </source>
</evidence>
<comment type="domain">
    <text evidence="6">The pseudokinase domain, the coiled-coil (CC), and C-terminal knob domain (CK) form a structural unit (PKC) that forms an extensive high-affinity interaction surface for PAN2.</text>
</comment>
<comment type="function">
    <text evidence="6">Regulatory subunit of the poly(A)-nuclease (PAN) deadenylation complex, one of two cytoplasmic mRNA deadenylases involved in general and miRNA-mediated mRNA turnover. PAN specifically shortens poly(A) tails of RNA and the activity is stimulated by poly(A)-binding protein (PABP). PAN deadenylation is followed by rapid degradation of the shortened mRNA tails by the CCR4-NOT complex. Deadenylated mRNAs are then degraded by two alternative mechanisms, namely exosome-mediated 3'-5' exonucleolytic degradation, or deadenlyation-dependent mRNA decaping and subsequent 5'-3' exonucleolytic degradation by XRN1. PAN3 acts as a positive regulator for PAN activity, recruiting the catalytic subunit PAN2 to mRNA via its interaction with RNA and PABP, and to miRNA targets via its interaction with GW182 family proteins.</text>
</comment>
<evidence type="ECO:0000256" key="6">
    <source>
        <dbReference type="HAMAP-Rule" id="MF_03181"/>
    </source>
</evidence>
<reference evidence="9 10" key="1">
    <citation type="submission" date="2022-04" db="EMBL/GenBank/DDBJ databases">
        <title>Chromosome-level reference genomes for two strains of Caenorhabditis briggsae: an improved platform for comparative genomics.</title>
        <authorList>
            <person name="Stevens L."/>
            <person name="Andersen E."/>
        </authorList>
    </citation>
    <scope>NUCLEOTIDE SEQUENCE [LARGE SCALE GENOMIC DNA]</scope>
    <source>
        <strain evidence="9">VX34</strain>
        <tissue evidence="9">Whole-organism</tissue>
    </source>
</reference>
<evidence type="ECO:0000256" key="3">
    <source>
        <dbReference type="ARBA" id="ARBA00022741"/>
    </source>
</evidence>
<feature type="region of interest" description="Knob domain" evidence="6">
    <location>
        <begin position="543"/>
        <end position="645"/>
    </location>
</feature>
<evidence type="ECO:0000256" key="1">
    <source>
        <dbReference type="ARBA" id="ARBA00022490"/>
    </source>
</evidence>
<evidence type="ECO:0000259" key="8">
    <source>
        <dbReference type="Pfam" id="PF18101"/>
    </source>
</evidence>
<comment type="caution">
    <text evidence="6">Lacks conserved residue(s) required for the propagation of feature annotation.</text>
</comment>
<evidence type="ECO:0000313" key="10">
    <source>
        <dbReference type="Proteomes" id="UP000829354"/>
    </source>
</evidence>
<dbReference type="GO" id="GO:0010606">
    <property type="term" value="P:positive regulation of cytoplasmic mRNA processing body assembly"/>
    <property type="evidence" value="ECO:0007669"/>
    <property type="project" value="UniProtKB-UniRule"/>
</dbReference>
<comment type="domain">
    <text evidence="6">The N-terminal zinc finger binds to poly(A) RNA.</text>
</comment>
<comment type="subcellular location">
    <subcellularLocation>
        <location evidence="6">Cytoplasm</location>
        <location evidence="6">P-body</location>
    </subcellularLocation>
</comment>
<dbReference type="Gene3D" id="1.10.287.3700">
    <property type="match status" value="1"/>
</dbReference>
<feature type="compositionally biased region" description="Gly residues" evidence="7">
    <location>
        <begin position="13"/>
        <end position="25"/>
    </location>
</feature>
<evidence type="ECO:0000313" key="9">
    <source>
        <dbReference type="EMBL" id="UMM24461.1"/>
    </source>
</evidence>
<feature type="compositionally biased region" description="Basic residues" evidence="7">
    <location>
        <begin position="113"/>
        <end position="124"/>
    </location>
</feature>
<dbReference type="PANTHER" id="PTHR12272:SF11">
    <property type="entry name" value="PAN2-PAN3 DEADENYLATION COMPLEX SUBUNIT PAN3"/>
    <property type="match status" value="1"/>
</dbReference>
<sequence>MQSNEGYQFDGGPNQGPGQGQGQGLPAGSRLNQYLANNSRQALLTGPSFGPGTPINVNAPIFIPKHQQPQPPPPPPPAVNQFAQLAIHDVPVQMIPFNQINAGPQHYGPPPHMSHRPSMQHHHPQPMAPPPPHVQVPYDRYHQESRGGTTYFYNEPSDQPLDAEHYHEVDGNEGGIVVNTSGVFCYNAPLPLAHMTRFRGKPNSTQQTQFISPELRMELLNRQLAFDTKVDPNLYPEIPQNVEHFTNLVPLENTGMQNQSHSTYKAISCRDGNFYCLRRIHGNRIQQPGKQTHLVEQWKKLVHGNIVPLREVLLNCRAFEDYSLIFAYDYYPLAETLMTKHFDPKNVTNFYDPANNFRITSPMGVPVSLGPSGANETMIWSYIIQIAAALRAIHASGLACRTLDLNKIICYGNKIMLSFCGIADVLDPDSTPIQQQQNEDLNMFGNIIVSLATGRANAWRKDLYPQSKKLIDENFSIDLRNVIGFLHNNGSRKTINEIMPMIGGRFFTVMENMQAKTDVLEGELSREMENGRLLRLLAKMNTVLERVDYSRNGTEEGWSETGDRFMLKLFRDYVFHQVTDQGRAWLDMAHIVQCLNKLDCGTLEKIEMVARGGDTQIIIDYATLKKCLEKSYRELMGNTMMIVHR</sequence>
<evidence type="ECO:0000256" key="7">
    <source>
        <dbReference type="SAM" id="MobiDB-lite"/>
    </source>
</evidence>
<dbReference type="GO" id="GO:0000289">
    <property type="term" value="P:nuclear-transcribed mRNA poly(A) tail shortening"/>
    <property type="evidence" value="ECO:0007669"/>
    <property type="project" value="UniProtKB-UniRule"/>
</dbReference>
<dbReference type="GO" id="GO:0003723">
    <property type="term" value="F:RNA binding"/>
    <property type="evidence" value="ECO:0007669"/>
    <property type="project" value="InterPro"/>
</dbReference>
<dbReference type="EMBL" id="CP092622">
    <property type="protein sequence ID" value="UMM24461.1"/>
    <property type="molecule type" value="Genomic_DNA"/>
</dbReference>
<dbReference type="Gene3D" id="1.20.5.5160">
    <property type="match status" value="1"/>
</dbReference>
<keyword evidence="2 6" id="KW-0507">mRNA processing</keyword>
<evidence type="ECO:0000256" key="4">
    <source>
        <dbReference type="ARBA" id="ARBA00022840"/>
    </source>
</evidence>
<keyword evidence="10" id="KW-1185">Reference proteome</keyword>
<dbReference type="GO" id="GO:0005524">
    <property type="term" value="F:ATP binding"/>
    <property type="evidence" value="ECO:0007669"/>
    <property type="project" value="UniProtKB-UniRule"/>
</dbReference>
<dbReference type="GO" id="GO:0031251">
    <property type="term" value="C:PAN complex"/>
    <property type="evidence" value="ECO:0007669"/>
    <property type="project" value="UniProtKB-UniRule"/>
</dbReference>
<dbReference type="SUPFAM" id="SSF56112">
    <property type="entry name" value="Protein kinase-like (PK-like)"/>
    <property type="match status" value="1"/>
</dbReference>
<proteinExistence type="inferred from homology"/>
<name>A0AAE9EN91_CAEBR</name>
<dbReference type="Pfam" id="PF18101">
    <property type="entry name" value="Pan3_CK"/>
    <property type="match status" value="1"/>
</dbReference>
<feature type="binding site" evidence="6">
    <location>
        <begin position="329"/>
        <end position="336"/>
    </location>
    <ligand>
        <name>ATP</name>
        <dbReference type="ChEBI" id="CHEBI:30616"/>
    </ligand>
</feature>
<dbReference type="AlphaFoldDB" id="A0AAE9EN91"/>
<dbReference type="HAMAP" id="MF_03181">
    <property type="entry name" value="PAN3"/>
    <property type="match status" value="1"/>
</dbReference>
<dbReference type="GO" id="GO:0000932">
    <property type="term" value="C:P-body"/>
    <property type="evidence" value="ECO:0007669"/>
    <property type="project" value="UniProtKB-SubCell"/>
</dbReference>
<feature type="binding site" evidence="6">
    <location>
        <position position="278"/>
    </location>
    <ligand>
        <name>ATP</name>
        <dbReference type="ChEBI" id="CHEBI:30616"/>
    </ligand>
</feature>
<dbReference type="InterPro" id="IPR041332">
    <property type="entry name" value="Pan3_CK"/>
</dbReference>
<dbReference type="Proteomes" id="UP000829354">
    <property type="component" value="Chromosome III"/>
</dbReference>
<feature type="domain" description="Pan3 C-terminal knob" evidence="8">
    <location>
        <begin position="495"/>
        <end position="635"/>
    </location>
</feature>
<dbReference type="FunFam" id="1.10.510.10:FF:001671">
    <property type="entry name" value="PAN2-PAN3 deadenylation complex subunit PAN3"/>
    <property type="match status" value="1"/>
</dbReference>
<comment type="similarity">
    <text evidence="6">Belongs to the protein kinase superfamily. PAN3 family.</text>
</comment>
<gene>
    <name evidence="6" type="primary">PAN3</name>
    <name evidence="9" type="ORF">L5515_004686</name>
</gene>
<dbReference type="InterPro" id="IPR030844">
    <property type="entry name" value="PAN3"/>
</dbReference>
<organism evidence="9 10">
    <name type="scientific">Caenorhabditis briggsae</name>
    <dbReference type="NCBI Taxonomy" id="6238"/>
    <lineage>
        <taxon>Eukaryota</taxon>
        <taxon>Metazoa</taxon>
        <taxon>Ecdysozoa</taxon>
        <taxon>Nematoda</taxon>
        <taxon>Chromadorea</taxon>
        <taxon>Rhabditida</taxon>
        <taxon>Rhabditina</taxon>
        <taxon>Rhabditomorpha</taxon>
        <taxon>Rhabditoidea</taxon>
        <taxon>Rhabditidae</taxon>
        <taxon>Peloderinae</taxon>
        <taxon>Caenorhabditis</taxon>
    </lineage>
</organism>
<accession>A0AAE9EN91</accession>
<dbReference type="InterPro" id="IPR011009">
    <property type="entry name" value="Kinase-like_dom_sf"/>
</dbReference>
<feature type="region of interest" description="Disordered" evidence="7">
    <location>
        <begin position="1"/>
        <end position="30"/>
    </location>
</feature>
<keyword evidence="3 6" id="KW-0547">Nucleotide-binding</keyword>
<dbReference type="PANTHER" id="PTHR12272">
    <property type="entry name" value="DEADENYLATION COMPLEX SUBUNIT PAN3"/>
    <property type="match status" value="1"/>
</dbReference>
<evidence type="ECO:0000256" key="2">
    <source>
        <dbReference type="ARBA" id="ARBA00022664"/>
    </source>
</evidence>
<feature type="coiled-coil region" evidence="6">
    <location>
        <begin position="504"/>
        <end position="542"/>
    </location>
</feature>
<keyword evidence="1 6" id="KW-0963">Cytoplasm</keyword>
<comment type="subunit">
    <text evidence="6">Homodimer. Forms a heterotrimer with a catalytic subunit PAN2 to form the poly(A)-nuclease (PAN) deadenylation complex. Interacts (via PAM-2 motif) with poly(A)-binding protein (via PABC domain), conferring substrate specificity of the enzyme complex.</text>
</comment>
<feature type="binding site" evidence="6">
    <location>
        <begin position="406"/>
        <end position="407"/>
    </location>
    <ligand>
        <name>ATP</name>
        <dbReference type="ChEBI" id="CHEBI:30616"/>
    </ligand>
</feature>
<dbReference type="FunFam" id="1.10.287.3700:FF:000001">
    <property type="entry name" value="PAN2-PAN3 deadenylation complex subunit PAN3"/>
    <property type="match status" value="1"/>
</dbReference>
<dbReference type="GO" id="GO:0006397">
    <property type="term" value="P:mRNA processing"/>
    <property type="evidence" value="ECO:0007669"/>
    <property type="project" value="UniProtKB-KW"/>
</dbReference>
<keyword evidence="4 6" id="KW-0067">ATP-binding</keyword>
<protein>
    <recommendedName>
        <fullName evidence="6">PAN2-PAN3 deadenylation complex subunit PAN3</fullName>
    </recommendedName>
    <alternativeName>
        <fullName evidence="6">PAB1P-dependent poly(A)-specific ribonuclease</fullName>
    </alternativeName>
    <alternativeName>
        <fullName evidence="6">Poly(A)-nuclease deadenylation complex subunit 3</fullName>
        <shortName evidence="6">PAN deadenylation complex subunit 3</shortName>
    </alternativeName>
</protein>
<feature type="region of interest" description="Disordered" evidence="7">
    <location>
        <begin position="105"/>
        <end position="130"/>
    </location>
</feature>
<dbReference type="Gene3D" id="1.10.510.10">
    <property type="entry name" value="Transferase(Phosphotransferase) domain 1"/>
    <property type="match status" value="1"/>
</dbReference>
<comment type="domain">
    <text evidence="6">Contains a pseudokinase domain. The protein kinase domain is predicted to be catalytically inactive because some of the residues important for catalytic activity are substituted and it lacks the equivalent of the binding site for a peptide substrate. However, it has retained an ATP-binding site and ATP-binding is required for mRNA degradation, stimulating the activity of the PAN2 nuclease in vitro. The nucleotide-binding site is juxtaposed to the RNase active site of PAN2 in the complex and may actually bind nucleosides of a poly(A) RNA rather than ATP, feeding the poly(A)-tail to the active site of the deadenylase and thus increasing the efficiency with which this distributive enzyme degrades oligo(A) RNAs.</text>
</comment>
<keyword evidence="5 6" id="KW-0175">Coiled coil</keyword>